<dbReference type="EMBL" id="LT629758">
    <property type="protein sequence ID" value="SDT33643.1"/>
    <property type="molecule type" value="Genomic_DNA"/>
</dbReference>
<sequence>MGYRTGSAIIGGMSDFDVRAVDLNALNSLTKYPSIPTYHELDPRNGGLLPQAVPFSGPVVGSEKVDGTNSRVVVLPDGSYLLGSREELLYAQGDLIGNPALGIVANLRALAETLAGTPGDAIRVYYLELYGGKIGGQAKQYSTRGATGWRLFDVAVVDDLDERLSWPLQQISAWREGGGQSWLTEQQLQAVGLELAPRLFTLDAADLPPDIEGMHAFLGEHLPRTLVALDESGLGGPEGIVLRSTDRAVIAKARFQDYARTLKRKAR</sequence>
<dbReference type="STRING" id="113562.SAMN04489716_3345"/>
<keyword evidence="3" id="KW-1185">Reference proteome</keyword>
<dbReference type="InterPro" id="IPR021122">
    <property type="entry name" value="RNA_ligase_dom_REL/Rnl2"/>
</dbReference>
<evidence type="ECO:0000313" key="2">
    <source>
        <dbReference type="EMBL" id="SDT33643.1"/>
    </source>
</evidence>
<dbReference type="Proteomes" id="UP000198688">
    <property type="component" value="Chromosome I"/>
</dbReference>
<evidence type="ECO:0000313" key="3">
    <source>
        <dbReference type="Proteomes" id="UP000198688"/>
    </source>
</evidence>
<protein>
    <recommendedName>
        <fullName evidence="1">RNA ligase domain-containing protein</fullName>
    </recommendedName>
</protein>
<accession>A0A1H1ZJ14</accession>
<reference evidence="2 3" key="1">
    <citation type="submission" date="2016-10" db="EMBL/GenBank/DDBJ databases">
        <authorList>
            <person name="de Groot N.N."/>
        </authorList>
    </citation>
    <scope>NUCLEOTIDE SEQUENCE [LARGE SCALE GENOMIC DNA]</scope>
    <source>
        <strain evidence="2 3">DSM 43941</strain>
    </source>
</reference>
<evidence type="ECO:0000259" key="1">
    <source>
        <dbReference type="Pfam" id="PF09414"/>
    </source>
</evidence>
<dbReference type="AlphaFoldDB" id="A0A1H1ZJ14"/>
<feature type="domain" description="RNA ligase" evidence="1">
    <location>
        <begin position="58"/>
        <end position="252"/>
    </location>
</feature>
<proteinExistence type="predicted"/>
<dbReference type="Pfam" id="PF09414">
    <property type="entry name" value="RNA_ligase"/>
    <property type="match status" value="1"/>
</dbReference>
<gene>
    <name evidence="2" type="ORF">SAMN04489716_3345</name>
</gene>
<organism evidence="2 3">
    <name type="scientific">Actinoplanes derwentensis</name>
    <dbReference type="NCBI Taxonomy" id="113562"/>
    <lineage>
        <taxon>Bacteria</taxon>
        <taxon>Bacillati</taxon>
        <taxon>Actinomycetota</taxon>
        <taxon>Actinomycetes</taxon>
        <taxon>Micromonosporales</taxon>
        <taxon>Micromonosporaceae</taxon>
        <taxon>Actinoplanes</taxon>
    </lineage>
</organism>
<name>A0A1H1ZJ14_9ACTN</name>
<dbReference type="SUPFAM" id="SSF56091">
    <property type="entry name" value="DNA ligase/mRNA capping enzyme, catalytic domain"/>
    <property type="match status" value="1"/>
</dbReference>